<feature type="compositionally biased region" description="Low complexity" evidence="1">
    <location>
        <begin position="107"/>
        <end position="136"/>
    </location>
</feature>
<dbReference type="AlphaFoldDB" id="A0A545AHQ8"/>
<dbReference type="OrthoDB" id="5196645at2"/>
<sequence>MTHSPQVPSRRTGLRPGHWIALLLGGVLVLFCGGVCGAVAVFGDSPDPSPTASVVAATEPASPSVTPSASETESPSATQTAAPLVGDAVPGAATGSETTGSNAAGSVPDPVATTRAAAPRVTTAAPRPATPKTTAPKPAPPKKSEAPAGVYYANCDAVRAAGAAPIHRGEPGYRAGLDRDDDGIGCE</sequence>
<comment type="caution">
    <text evidence="4">The sequence shown here is derived from an EMBL/GenBank/DDBJ whole genome shotgun (WGS) entry which is preliminary data.</text>
</comment>
<evidence type="ECO:0000256" key="1">
    <source>
        <dbReference type="SAM" id="MobiDB-lite"/>
    </source>
</evidence>
<keyword evidence="2" id="KW-0812">Transmembrane</keyword>
<dbReference type="InterPro" id="IPR008613">
    <property type="entry name" value="Excalibur_Ca-bd_domain"/>
</dbReference>
<dbReference type="RefSeq" id="WP_142708760.1">
    <property type="nucleotide sequence ID" value="NZ_VIRS01000033.1"/>
</dbReference>
<organism evidence="4 5">
    <name type="scientific">Cryptosporangium phraense</name>
    <dbReference type="NCBI Taxonomy" id="2593070"/>
    <lineage>
        <taxon>Bacteria</taxon>
        <taxon>Bacillati</taxon>
        <taxon>Actinomycetota</taxon>
        <taxon>Actinomycetes</taxon>
        <taxon>Cryptosporangiales</taxon>
        <taxon>Cryptosporangiaceae</taxon>
        <taxon>Cryptosporangium</taxon>
    </lineage>
</organism>
<keyword evidence="5" id="KW-1185">Reference proteome</keyword>
<feature type="compositionally biased region" description="Polar residues" evidence="1">
    <location>
        <begin position="61"/>
        <end position="81"/>
    </location>
</feature>
<feature type="domain" description="Excalibur calcium-binding" evidence="3">
    <location>
        <begin position="151"/>
        <end position="187"/>
    </location>
</feature>
<dbReference type="Pfam" id="PF05901">
    <property type="entry name" value="Excalibur"/>
    <property type="match status" value="1"/>
</dbReference>
<feature type="region of interest" description="Disordered" evidence="1">
    <location>
        <begin position="163"/>
        <end position="187"/>
    </location>
</feature>
<gene>
    <name evidence="4" type="ORF">FL583_32800</name>
</gene>
<dbReference type="Proteomes" id="UP000317982">
    <property type="component" value="Unassembled WGS sequence"/>
</dbReference>
<feature type="region of interest" description="Disordered" evidence="1">
    <location>
        <begin position="47"/>
        <end position="147"/>
    </location>
</feature>
<evidence type="ECO:0000313" key="4">
    <source>
        <dbReference type="EMBL" id="TQS40862.1"/>
    </source>
</evidence>
<evidence type="ECO:0000313" key="5">
    <source>
        <dbReference type="Proteomes" id="UP000317982"/>
    </source>
</evidence>
<keyword evidence="2" id="KW-0472">Membrane</keyword>
<evidence type="ECO:0000256" key="2">
    <source>
        <dbReference type="SAM" id="Phobius"/>
    </source>
</evidence>
<dbReference type="SMART" id="SM00894">
    <property type="entry name" value="Excalibur"/>
    <property type="match status" value="1"/>
</dbReference>
<feature type="compositionally biased region" description="Polar residues" evidence="1">
    <location>
        <begin position="95"/>
        <end position="104"/>
    </location>
</feature>
<accession>A0A545AHQ8</accession>
<dbReference type="InParanoid" id="A0A545AHQ8"/>
<keyword evidence="2" id="KW-1133">Transmembrane helix</keyword>
<proteinExistence type="predicted"/>
<feature type="transmembrane region" description="Helical" evidence="2">
    <location>
        <begin position="20"/>
        <end position="43"/>
    </location>
</feature>
<evidence type="ECO:0000259" key="3">
    <source>
        <dbReference type="SMART" id="SM00894"/>
    </source>
</evidence>
<protein>
    <submittedName>
        <fullName evidence="4">Calcium-binding protein</fullName>
    </submittedName>
</protein>
<name>A0A545AHQ8_9ACTN</name>
<reference evidence="4 5" key="1">
    <citation type="submission" date="2019-07" db="EMBL/GenBank/DDBJ databases">
        <title>Cryptosporangium phraense sp. nov., isolated from plant litter.</title>
        <authorList>
            <person name="Suriyachadkun C."/>
        </authorList>
    </citation>
    <scope>NUCLEOTIDE SEQUENCE [LARGE SCALE GENOMIC DNA]</scope>
    <source>
        <strain evidence="4 5">A-T 5661</strain>
    </source>
</reference>
<dbReference type="EMBL" id="VIRS01000033">
    <property type="protein sequence ID" value="TQS40862.1"/>
    <property type="molecule type" value="Genomic_DNA"/>
</dbReference>